<dbReference type="InterPro" id="IPR033653">
    <property type="entry name" value="NTP-PPase_DR2231-like"/>
</dbReference>
<dbReference type="Gene3D" id="1.10.3420.10">
    <property type="entry name" value="putative ntp pyrophosphohydrolase like domain"/>
    <property type="match status" value="2"/>
</dbReference>
<protein>
    <recommendedName>
        <fullName evidence="2">thymidine kinase</fullName>
        <ecNumber evidence="2">2.7.1.21</ecNumber>
    </recommendedName>
</protein>
<dbReference type="Pfam" id="PF01503">
    <property type="entry name" value="PRA-PH"/>
    <property type="match status" value="1"/>
</dbReference>
<dbReference type="InterPro" id="IPR001267">
    <property type="entry name" value="Thymidine_kinase"/>
</dbReference>
<keyword evidence="6 9" id="KW-0418">Kinase</keyword>
<dbReference type="PANTHER" id="PTHR11441">
    <property type="entry name" value="THYMIDINE KINASE"/>
    <property type="match status" value="1"/>
</dbReference>
<accession>A0A481Z0N6</accession>
<dbReference type="InterPro" id="IPR023292">
    <property type="entry name" value="NTP_PyroPHydrolase-like_dom_sf"/>
</dbReference>
<evidence type="ECO:0000256" key="2">
    <source>
        <dbReference type="ARBA" id="ARBA00012118"/>
    </source>
</evidence>
<evidence type="ECO:0000256" key="4">
    <source>
        <dbReference type="ARBA" id="ARBA00022679"/>
    </source>
</evidence>
<dbReference type="PANTHER" id="PTHR11441:SF0">
    <property type="entry name" value="THYMIDINE KINASE, CYTOSOLIC"/>
    <property type="match status" value="1"/>
</dbReference>
<dbReference type="SUPFAM" id="SSF101386">
    <property type="entry name" value="all-alpha NTP pyrophosphatases"/>
    <property type="match status" value="1"/>
</dbReference>
<evidence type="ECO:0000256" key="3">
    <source>
        <dbReference type="ARBA" id="ARBA00022634"/>
    </source>
</evidence>
<dbReference type="SUPFAM" id="SSF57716">
    <property type="entry name" value="Glucocorticoid receptor-like (DNA-binding domain)"/>
    <property type="match status" value="1"/>
</dbReference>
<dbReference type="GO" id="GO:0004797">
    <property type="term" value="F:thymidine kinase activity"/>
    <property type="evidence" value="ECO:0007669"/>
    <property type="project" value="UniProtKB-EC"/>
</dbReference>
<keyword evidence="4" id="KW-0808">Transferase</keyword>
<evidence type="ECO:0000256" key="1">
    <source>
        <dbReference type="ARBA" id="ARBA00007587"/>
    </source>
</evidence>
<dbReference type="Gene3D" id="3.40.50.300">
    <property type="entry name" value="P-loop containing nucleotide triphosphate hydrolases"/>
    <property type="match status" value="1"/>
</dbReference>
<organism evidence="9">
    <name type="scientific">Mimivirus LCMiAC01</name>
    <dbReference type="NCBI Taxonomy" id="2506608"/>
    <lineage>
        <taxon>Viruses</taxon>
        <taxon>Varidnaviria</taxon>
        <taxon>Bamfordvirae</taxon>
        <taxon>Nucleocytoviricota</taxon>
        <taxon>Megaviricetes</taxon>
        <taxon>Imitervirales</taxon>
        <taxon>Mimiviridae</taxon>
        <taxon>Klosneuvirinae</taxon>
    </lineage>
</organism>
<dbReference type="GO" id="GO:0046104">
    <property type="term" value="P:thymidine metabolic process"/>
    <property type="evidence" value="ECO:0007669"/>
    <property type="project" value="TreeGrafter"/>
</dbReference>
<comment type="similarity">
    <text evidence="1 8">Belongs to the thymidine kinase family.</text>
</comment>
<proteinExistence type="inferred from homology"/>
<dbReference type="InterPro" id="IPR027417">
    <property type="entry name" value="P-loop_NTPase"/>
</dbReference>
<dbReference type="GO" id="GO:0071897">
    <property type="term" value="P:DNA biosynthetic process"/>
    <property type="evidence" value="ECO:0007669"/>
    <property type="project" value="UniProtKB-KW"/>
</dbReference>
<keyword evidence="3" id="KW-0237">DNA synthesis</keyword>
<dbReference type="Gene3D" id="3.30.60.20">
    <property type="match status" value="1"/>
</dbReference>
<evidence type="ECO:0000256" key="8">
    <source>
        <dbReference type="RuleBase" id="RU004165"/>
    </source>
</evidence>
<keyword evidence="7" id="KW-0067">ATP-binding</keyword>
<evidence type="ECO:0000256" key="5">
    <source>
        <dbReference type="ARBA" id="ARBA00022741"/>
    </source>
</evidence>
<evidence type="ECO:0000256" key="7">
    <source>
        <dbReference type="ARBA" id="ARBA00022840"/>
    </source>
</evidence>
<dbReference type="EC" id="2.7.1.21" evidence="2"/>
<dbReference type="EMBL" id="MK500399">
    <property type="protein sequence ID" value="QBK88820.1"/>
    <property type="molecule type" value="Genomic_DNA"/>
</dbReference>
<dbReference type="Pfam" id="PF00265">
    <property type="entry name" value="TK"/>
    <property type="match status" value="1"/>
</dbReference>
<dbReference type="SUPFAM" id="SSF52540">
    <property type="entry name" value="P-loop containing nucleoside triphosphate hydrolases"/>
    <property type="match status" value="1"/>
</dbReference>
<sequence>MIKYKYDTRYDNKKIVTHDGRYKIDALPCTYLYEVDDLIKYYDVICIDEIQFFKDAHIFCHKWANLGKIIEACCLNGKFNLEGWDVVSKLLPLVYDLTFKRAVCKETGEDGVYTERLINDDSDELIGGDDIYRAVDRKTYYRNGDLLHQLKYFKEFIDIYAEANGLDISSSIKECMVNHFKVLYSKMNGNVIYEEIVKSHAFGILAPLDSPSVNSLHSTCLTARSLRSANSVRETNFEKVKEFHKTFGLDVHNEPYKKVFDENPKLVKLRMSLIDEEVGELREALEDKNMTETLDASADTTYVVIGLCVSLGLGLDEVMDMVHKFNMINEPYMGVFDENPRLVKLKMSIIDEKVNQLREAMKNKNMIETLDASVGILYSVYELCISFRLDLNKAIDLVHKSNMSKVCLSEKEAIQTVEWYKKEYANGNHKYDSPAYRKASDDKYWIVYNKSTGKILKSINYKPVNFDSMLL</sequence>
<evidence type="ECO:0000313" key="9">
    <source>
        <dbReference type="EMBL" id="QBK88820.1"/>
    </source>
</evidence>
<gene>
    <name evidence="9" type="ORF">LCMiAC01_05020</name>
</gene>
<name>A0A481Z0N6_9VIRU</name>
<dbReference type="InterPro" id="IPR021130">
    <property type="entry name" value="PRib-ATP_PPHydrolase-like"/>
</dbReference>
<dbReference type="CDD" id="cd11530">
    <property type="entry name" value="NTP-PPase_DR2231_like"/>
    <property type="match status" value="1"/>
</dbReference>
<evidence type="ECO:0000256" key="6">
    <source>
        <dbReference type="ARBA" id="ARBA00022777"/>
    </source>
</evidence>
<reference evidence="9" key="1">
    <citation type="journal article" date="2019" name="MBio">
        <title>Virus Genomes from Deep Sea Sediments Expand the Ocean Megavirome and Support Independent Origins of Viral Gigantism.</title>
        <authorList>
            <person name="Backstrom D."/>
            <person name="Yutin N."/>
            <person name="Jorgensen S.L."/>
            <person name="Dharamshi J."/>
            <person name="Homa F."/>
            <person name="Zaremba-Niedwiedzka K."/>
            <person name="Spang A."/>
            <person name="Wolf Y.I."/>
            <person name="Koonin E.V."/>
            <person name="Ettema T.J."/>
        </authorList>
    </citation>
    <scope>NUCLEOTIDE SEQUENCE</scope>
</reference>
<keyword evidence="5" id="KW-0547">Nucleotide-binding</keyword>
<dbReference type="GO" id="GO:0005524">
    <property type="term" value="F:ATP binding"/>
    <property type="evidence" value="ECO:0007669"/>
    <property type="project" value="UniProtKB-KW"/>
</dbReference>